<comment type="similarity">
    <text evidence="1">Belongs to the RutC family.</text>
</comment>
<keyword evidence="3" id="KW-1185">Reference proteome</keyword>
<evidence type="ECO:0000313" key="2">
    <source>
        <dbReference type="EMBL" id="MBO9199552.1"/>
    </source>
</evidence>
<dbReference type="Gene3D" id="3.30.1330.40">
    <property type="entry name" value="RutC-like"/>
    <property type="match status" value="1"/>
</dbReference>
<evidence type="ECO:0000256" key="1">
    <source>
        <dbReference type="ARBA" id="ARBA00010552"/>
    </source>
</evidence>
<dbReference type="InterPro" id="IPR006175">
    <property type="entry name" value="YjgF/YER057c/UK114"/>
</dbReference>
<organism evidence="2 3">
    <name type="scientific">Niastella soli</name>
    <dbReference type="NCBI Taxonomy" id="2821487"/>
    <lineage>
        <taxon>Bacteria</taxon>
        <taxon>Pseudomonadati</taxon>
        <taxon>Bacteroidota</taxon>
        <taxon>Chitinophagia</taxon>
        <taxon>Chitinophagales</taxon>
        <taxon>Chitinophagaceae</taxon>
        <taxon>Niastella</taxon>
    </lineage>
</organism>
<evidence type="ECO:0000313" key="3">
    <source>
        <dbReference type="Proteomes" id="UP000677244"/>
    </source>
</evidence>
<reference evidence="2 3" key="1">
    <citation type="submission" date="2021-03" db="EMBL/GenBank/DDBJ databases">
        <title>Assistant Professor.</title>
        <authorList>
            <person name="Huq M.A."/>
        </authorList>
    </citation>
    <scope>NUCLEOTIDE SEQUENCE [LARGE SCALE GENOMIC DNA]</scope>
    <source>
        <strain evidence="2 3">MAH-29</strain>
    </source>
</reference>
<proteinExistence type="inferred from homology"/>
<sequence>MVNFKDISPAGYSKYVEVDLGVSKMIILSGQVAFDADGNTVGKDNFEQQAEHIFSGIKQIVEKAGGNMNNVVKLTNYLTDVSNLPVFKKVRDKYINLATPPASTTLEVSRFVKDELLLEVEAIAIINK</sequence>
<accession>A0ABS3YNT2</accession>
<dbReference type="Proteomes" id="UP000677244">
    <property type="component" value="Unassembled WGS sequence"/>
</dbReference>
<dbReference type="InterPro" id="IPR035959">
    <property type="entry name" value="RutC-like_sf"/>
</dbReference>
<comment type="caution">
    <text evidence="2">The sequence shown here is derived from an EMBL/GenBank/DDBJ whole genome shotgun (WGS) entry which is preliminary data.</text>
</comment>
<gene>
    <name evidence="2" type="ORF">J7I42_04695</name>
</gene>
<dbReference type="PANTHER" id="PTHR11803">
    <property type="entry name" value="2-IMINOBUTANOATE/2-IMINOPROPANOATE DEAMINASE RIDA"/>
    <property type="match status" value="1"/>
</dbReference>
<dbReference type="CDD" id="cd00448">
    <property type="entry name" value="YjgF_YER057c_UK114_family"/>
    <property type="match status" value="1"/>
</dbReference>
<dbReference type="EMBL" id="JAGHKO010000001">
    <property type="protein sequence ID" value="MBO9199552.1"/>
    <property type="molecule type" value="Genomic_DNA"/>
</dbReference>
<dbReference type="PANTHER" id="PTHR11803:SF58">
    <property type="entry name" value="PROTEIN HMF1-RELATED"/>
    <property type="match status" value="1"/>
</dbReference>
<dbReference type="RefSeq" id="WP_209137612.1">
    <property type="nucleotide sequence ID" value="NZ_JAGHKO010000001.1"/>
</dbReference>
<dbReference type="SUPFAM" id="SSF55298">
    <property type="entry name" value="YjgF-like"/>
    <property type="match status" value="1"/>
</dbReference>
<protein>
    <submittedName>
        <fullName evidence="2">RidA family protein</fullName>
    </submittedName>
</protein>
<dbReference type="Pfam" id="PF01042">
    <property type="entry name" value="Ribonuc_L-PSP"/>
    <property type="match status" value="1"/>
</dbReference>
<name>A0ABS3YNT2_9BACT</name>